<name>A0A5J9VY93_9POAL</name>
<feature type="region of interest" description="Disordered" evidence="1">
    <location>
        <begin position="99"/>
        <end position="121"/>
    </location>
</feature>
<dbReference type="Proteomes" id="UP000324897">
    <property type="component" value="Chromosome 4"/>
</dbReference>
<dbReference type="AlphaFoldDB" id="A0A5J9VY93"/>
<comment type="caution">
    <text evidence="2">The sequence shown here is derived from an EMBL/GenBank/DDBJ whole genome shotgun (WGS) entry which is preliminary data.</text>
</comment>
<accession>A0A5J9VY93</accession>
<evidence type="ECO:0000256" key="1">
    <source>
        <dbReference type="SAM" id="MobiDB-lite"/>
    </source>
</evidence>
<sequence>MATMRSAVGGVLRRSGAARLPVGPCRFSTDQGGHGQTAQQSRTLVGYFAKKFGERFWAMDPLEQLPTILGLGFLAFVINKDIESSAILAEQKALLAEKKERQKNHDAARRYGRDGGYGRAI</sequence>
<organism evidence="2 3">
    <name type="scientific">Eragrostis curvula</name>
    <name type="common">weeping love grass</name>
    <dbReference type="NCBI Taxonomy" id="38414"/>
    <lineage>
        <taxon>Eukaryota</taxon>
        <taxon>Viridiplantae</taxon>
        <taxon>Streptophyta</taxon>
        <taxon>Embryophyta</taxon>
        <taxon>Tracheophyta</taxon>
        <taxon>Spermatophyta</taxon>
        <taxon>Magnoliopsida</taxon>
        <taxon>Liliopsida</taxon>
        <taxon>Poales</taxon>
        <taxon>Poaceae</taxon>
        <taxon>PACMAD clade</taxon>
        <taxon>Chloridoideae</taxon>
        <taxon>Eragrostideae</taxon>
        <taxon>Eragrostidinae</taxon>
        <taxon>Eragrostis</taxon>
    </lineage>
</organism>
<keyword evidence="3" id="KW-1185">Reference proteome</keyword>
<reference evidence="2 3" key="1">
    <citation type="journal article" date="2019" name="Sci. Rep.">
        <title>A high-quality genome of Eragrostis curvula grass provides insights into Poaceae evolution and supports new strategies to enhance forage quality.</title>
        <authorList>
            <person name="Carballo J."/>
            <person name="Santos B.A.C.M."/>
            <person name="Zappacosta D."/>
            <person name="Garbus I."/>
            <person name="Selva J.P."/>
            <person name="Gallo C.A."/>
            <person name="Diaz A."/>
            <person name="Albertini E."/>
            <person name="Caccamo M."/>
            <person name="Echenique V."/>
        </authorList>
    </citation>
    <scope>NUCLEOTIDE SEQUENCE [LARGE SCALE GENOMIC DNA]</scope>
    <source>
        <strain evidence="3">cv. Victoria</strain>
        <tissue evidence="2">Leaf</tissue>
    </source>
</reference>
<evidence type="ECO:0000313" key="2">
    <source>
        <dbReference type="EMBL" id="TVU40566.1"/>
    </source>
</evidence>
<dbReference type="EMBL" id="RWGY01000007">
    <property type="protein sequence ID" value="TVU40566.1"/>
    <property type="molecule type" value="Genomic_DNA"/>
</dbReference>
<feature type="compositionally biased region" description="Basic and acidic residues" evidence="1">
    <location>
        <begin position="99"/>
        <end position="113"/>
    </location>
</feature>
<proteinExistence type="predicted"/>
<protein>
    <submittedName>
        <fullName evidence="2">Uncharacterized protein</fullName>
    </submittedName>
</protein>
<dbReference type="Gramene" id="TVU40566">
    <property type="protein sequence ID" value="TVU40566"/>
    <property type="gene ID" value="EJB05_14033"/>
</dbReference>
<evidence type="ECO:0000313" key="3">
    <source>
        <dbReference type="Proteomes" id="UP000324897"/>
    </source>
</evidence>
<gene>
    <name evidence="2" type="ORF">EJB05_14033</name>
</gene>